<dbReference type="AlphaFoldDB" id="A0A7H0Y330"/>
<protein>
    <submittedName>
        <fullName evidence="2">Rha family transcriptional regulator</fullName>
    </submittedName>
</protein>
<accession>A0A7H0Y330</accession>
<dbReference type="RefSeq" id="WP_190297384.1">
    <property type="nucleotide sequence ID" value="NZ_CP061172.1"/>
</dbReference>
<reference evidence="2 3" key="1">
    <citation type="submission" date="2020-09" db="EMBL/GenBank/DDBJ databases">
        <title>Characterization of Paenibacillus peoriae strain ZF390 with broad-spectrum antimicrobial activity as a potential biocontrol agent.</title>
        <authorList>
            <person name="Li L."/>
            <person name="Zhao Y."/>
            <person name="Li B."/>
            <person name="Xie X."/>
        </authorList>
    </citation>
    <scope>NUCLEOTIDE SEQUENCE [LARGE SCALE GENOMIC DNA]</scope>
    <source>
        <strain evidence="2 3">ZF390</strain>
    </source>
</reference>
<gene>
    <name evidence="2" type="ORF">IAQ67_16505</name>
</gene>
<keyword evidence="1" id="KW-0175">Coiled coil</keyword>
<dbReference type="Pfam" id="PF09669">
    <property type="entry name" value="Phage_pRha"/>
    <property type="match status" value="1"/>
</dbReference>
<evidence type="ECO:0000256" key="1">
    <source>
        <dbReference type="SAM" id="Coils"/>
    </source>
</evidence>
<dbReference type="NCBIfam" id="TIGR02681">
    <property type="entry name" value="phage_pRha"/>
    <property type="match status" value="1"/>
</dbReference>
<dbReference type="Proteomes" id="UP000516384">
    <property type="component" value="Chromosome"/>
</dbReference>
<evidence type="ECO:0000313" key="3">
    <source>
        <dbReference type="Proteomes" id="UP000516384"/>
    </source>
</evidence>
<dbReference type="EMBL" id="CP061172">
    <property type="protein sequence ID" value="QNR65488.1"/>
    <property type="molecule type" value="Genomic_DNA"/>
</dbReference>
<name>A0A7H0Y330_9BACL</name>
<dbReference type="InterPro" id="IPR014054">
    <property type="entry name" value="Phage_regulatory_Rha"/>
</dbReference>
<feature type="coiled-coil region" evidence="1">
    <location>
        <begin position="122"/>
        <end position="156"/>
    </location>
</feature>
<sequence>MENNKQLVFEKDGKLITDSLVLAREFEKEHKNVLADISNQINKLIEANEEEFSRLNFQQSDYINERGRKYQKFDLTEEAYALIAMSYVTPKAMKAKVKFINEFNRMRQALQNTSKNLLPTTYKEALLALVEQVEANEKLEADKKLLEVEITHKEDVIIGLVDEISLAEKRQILNRVVRKGGLNKVQDRWGELYKQFGLKYHLNLKLRYKKYKSNKENKPKVYSKLEYIDKVMNKLPELYEIACKLYENDVKELVKEMYELNSAGERELAEIQ</sequence>
<evidence type="ECO:0000313" key="2">
    <source>
        <dbReference type="EMBL" id="QNR65488.1"/>
    </source>
</evidence>
<proteinExistence type="predicted"/>
<organism evidence="2 3">
    <name type="scientific">Paenibacillus peoriae</name>
    <dbReference type="NCBI Taxonomy" id="59893"/>
    <lineage>
        <taxon>Bacteria</taxon>
        <taxon>Bacillati</taxon>
        <taxon>Bacillota</taxon>
        <taxon>Bacilli</taxon>
        <taxon>Bacillales</taxon>
        <taxon>Paenibacillaceae</taxon>
        <taxon>Paenibacillus</taxon>
    </lineage>
</organism>